<accession>A0A7S2W7L1</accession>
<organism evidence="1">
    <name type="scientific">Rhizochromulina marina</name>
    <dbReference type="NCBI Taxonomy" id="1034831"/>
    <lineage>
        <taxon>Eukaryota</taxon>
        <taxon>Sar</taxon>
        <taxon>Stramenopiles</taxon>
        <taxon>Ochrophyta</taxon>
        <taxon>Dictyochophyceae</taxon>
        <taxon>Rhizochromulinales</taxon>
        <taxon>Rhizochromulina</taxon>
    </lineage>
</organism>
<feature type="non-terminal residue" evidence="1">
    <location>
        <position position="1"/>
    </location>
</feature>
<dbReference type="AlphaFoldDB" id="A0A7S2W7L1"/>
<dbReference type="CDD" id="cd02440">
    <property type="entry name" value="AdoMet_MTases"/>
    <property type="match status" value="1"/>
</dbReference>
<gene>
    <name evidence="1" type="ORF">RMAR1173_LOCUS4811</name>
</gene>
<sequence>VSAGDLEPDEVALLHEAQAAMACSGSRILAPPGGAAAATGAAPGWSWEVFPAPDPEAEARFLGEAEVPVFTLMSGKAFCPAVTEPRPLTAEDQYPGRVRVRYPSGKRYHVRPQRLVRLYGRTAAEFSSEVEGAAGSHAVGEVREAEAPHRPVVLVCGETNHYRQLARVQPRSGDRVLEVGSDFGHTTVNLAKACLTGHVIALDKSASHVQEAQRCHPALDFRCMDLFSDSAELAQLGPFDSIFVDINGNRALGDVLRAISVLRVTFPSPPRLVVIKSRELHMELDQEVRKLKDSKGRGAVVR</sequence>
<evidence type="ECO:0008006" key="2">
    <source>
        <dbReference type="Google" id="ProtNLM"/>
    </source>
</evidence>
<dbReference type="Gene3D" id="3.40.50.150">
    <property type="entry name" value="Vaccinia Virus protein VP39"/>
    <property type="match status" value="1"/>
</dbReference>
<protein>
    <recommendedName>
        <fullName evidence="2">Methyltransferase domain-containing protein</fullName>
    </recommendedName>
</protein>
<dbReference type="SUPFAM" id="SSF53335">
    <property type="entry name" value="S-adenosyl-L-methionine-dependent methyltransferases"/>
    <property type="match status" value="1"/>
</dbReference>
<name>A0A7S2W7L1_9STRA</name>
<reference evidence="1" key="1">
    <citation type="submission" date="2021-01" db="EMBL/GenBank/DDBJ databases">
        <authorList>
            <person name="Corre E."/>
            <person name="Pelletier E."/>
            <person name="Niang G."/>
            <person name="Scheremetjew M."/>
            <person name="Finn R."/>
            <person name="Kale V."/>
            <person name="Holt S."/>
            <person name="Cochrane G."/>
            <person name="Meng A."/>
            <person name="Brown T."/>
            <person name="Cohen L."/>
        </authorList>
    </citation>
    <scope>NUCLEOTIDE SEQUENCE</scope>
    <source>
        <strain evidence="1">CCMP1243</strain>
    </source>
</reference>
<dbReference type="EMBL" id="HBHJ01007490">
    <property type="protein sequence ID" value="CAD9671837.1"/>
    <property type="molecule type" value="Transcribed_RNA"/>
</dbReference>
<proteinExistence type="predicted"/>
<evidence type="ECO:0000313" key="1">
    <source>
        <dbReference type="EMBL" id="CAD9671837.1"/>
    </source>
</evidence>
<dbReference type="InterPro" id="IPR029063">
    <property type="entry name" value="SAM-dependent_MTases_sf"/>
</dbReference>